<name>A0AAU9ID87_9CILI</name>
<feature type="region of interest" description="Disordered" evidence="1">
    <location>
        <begin position="35"/>
        <end position="66"/>
    </location>
</feature>
<dbReference type="EMBL" id="CAJZBQ010000005">
    <property type="protein sequence ID" value="CAG9311865.1"/>
    <property type="molecule type" value="Genomic_DNA"/>
</dbReference>
<protein>
    <submittedName>
        <fullName evidence="2">Uncharacterized protein</fullName>
    </submittedName>
</protein>
<gene>
    <name evidence="2" type="ORF">BSTOLATCC_MIC5125</name>
</gene>
<evidence type="ECO:0000256" key="1">
    <source>
        <dbReference type="SAM" id="MobiDB-lite"/>
    </source>
</evidence>
<comment type="caution">
    <text evidence="2">The sequence shown here is derived from an EMBL/GenBank/DDBJ whole genome shotgun (WGS) entry which is preliminary data.</text>
</comment>
<proteinExistence type="predicted"/>
<dbReference type="Proteomes" id="UP001162131">
    <property type="component" value="Unassembled WGS sequence"/>
</dbReference>
<evidence type="ECO:0000313" key="3">
    <source>
        <dbReference type="Proteomes" id="UP001162131"/>
    </source>
</evidence>
<accession>A0AAU9ID87</accession>
<organism evidence="2 3">
    <name type="scientific">Blepharisma stoltei</name>
    <dbReference type="NCBI Taxonomy" id="1481888"/>
    <lineage>
        <taxon>Eukaryota</taxon>
        <taxon>Sar</taxon>
        <taxon>Alveolata</taxon>
        <taxon>Ciliophora</taxon>
        <taxon>Postciliodesmatophora</taxon>
        <taxon>Heterotrichea</taxon>
        <taxon>Heterotrichida</taxon>
        <taxon>Blepharismidae</taxon>
        <taxon>Blepharisma</taxon>
    </lineage>
</organism>
<evidence type="ECO:0000313" key="2">
    <source>
        <dbReference type="EMBL" id="CAG9311865.1"/>
    </source>
</evidence>
<dbReference type="AlphaFoldDB" id="A0AAU9ID87"/>
<reference evidence="2" key="1">
    <citation type="submission" date="2021-09" db="EMBL/GenBank/DDBJ databases">
        <authorList>
            <consortium name="AG Swart"/>
            <person name="Singh M."/>
            <person name="Singh A."/>
            <person name="Seah K."/>
            <person name="Emmerich C."/>
        </authorList>
    </citation>
    <scope>NUCLEOTIDE SEQUENCE</scope>
    <source>
        <strain evidence="2">ATCC30299</strain>
    </source>
</reference>
<feature type="compositionally biased region" description="Polar residues" evidence="1">
    <location>
        <begin position="35"/>
        <end position="46"/>
    </location>
</feature>
<sequence length="66" mass="7180">MDHTQKYSANSSEIDYIERILNLICCPTGQEMVTSQKDQGNISESSPLVKGMDNEANVGAEDNTAS</sequence>
<keyword evidence="3" id="KW-1185">Reference proteome</keyword>